<organism evidence="2 3">
    <name type="scientific">Herbidospora solisilvae</name>
    <dbReference type="NCBI Taxonomy" id="2696284"/>
    <lineage>
        <taxon>Bacteria</taxon>
        <taxon>Bacillati</taxon>
        <taxon>Actinomycetota</taxon>
        <taxon>Actinomycetes</taxon>
        <taxon>Streptosporangiales</taxon>
        <taxon>Streptosporangiaceae</taxon>
        <taxon>Herbidospora</taxon>
    </lineage>
</organism>
<proteinExistence type="predicted"/>
<feature type="coiled-coil region" evidence="1">
    <location>
        <begin position="72"/>
        <end position="99"/>
    </location>
</feature>
<evidence type="ECO:0000313" key="2">
    <source>
        <dbReference type="EMBL" id="NAS27515.1"/>
    </source>
</evidence>
<sequence length="136" mass="16147">MATPERPSTVVNFDPQKERKARRRVLLKRRGGWRDSLANRVFETQAERENRRQFRRNISQIRMRRTLIARRMGSLAQIVEELMSDLRRIENRYPAFKERSLYEAQGLVKRAVSSTATCADEYALFARTRPTYIKDL</sequence>
<dbReference type="AlphaFoldDB" id="A0A7C9NK68"/>
<protein>
    <submittedName>
        <fullName evidence="2">Uncharacterized protein</fullName>
    </submittedName>
</protein>
<keyword evidence="3" id="KW-1185">Reference proteome</keyword>
<dbReference type="EMBL" id="WXEW01000021">
    <property type="protein sequence ID" value="NAS27515.1"/>
    <property type="molecule type" value="Genomic_DNA"/>
</dbReference>
<evidence type="ECO:0000313" key="3">
    <source>
        <dbReference type="Proteomes" id="UP000479526"/>
    </source>
</evidence>
<comment type="caution">
    <text evidence="2">The sequence shown here is derived from an EMBL/GenBank/DDBJ whole genome shotgun (WGS) entry which is preliminary data.</text>
</comment>
<dbReference type="RefSeq" id="WP_161484436.1">
    <property type="nucleotide sequence ID" value="NZ_WXEW01000021.1"/>
</dbReference>
<evidence type="ECO:0000256" key="1">
    <source>
        <dbReference type="SAM" id="Coils"/>
    </source>
</evidence>
<reference evidence="2 3" key="1">
    <citation type="submission" date="2020-01" db="EMBL/GenBank/DDBJ databases">
        <title>Herbidospora sp. NEAU-GS84 nov., a novel actinomycete isolated from soil.</title>
        <authorList>
            <person name="Han L."/>
        </authorList>
    </citation>
    <scope>NUCLEOTIDE SEQUENCE [LARGE SCALE GENOMIC DNA]</scope>
    <source>
        <strain evidence="2 3">NEAU-GS84</strain>
    </source>
</reference>
<gene>
    <name evidence="2" type="ORF">GT755_38340</name>
</gene>
<name>A0A7C9NK68_9ACTN</name>
<accession>A0A7C9NK68</accession>
<keyword evidence="1" id="KW-0175">Coiled coil</keyword>
<dbReference type="Proteomes" id="UP000479526">
    <property type="component" value="Unassembled WGS sequence"/>
</dbReference>